<name>A0ACC3TTK2_9ASCO</name>
<organism evidence="1 2">
    <name type="scientific">Lipomyces orientalis</name>
    <dbReference type="NCBI Taxonomy" id="1233043"/>
    <lineage>
        <taxon>Eukaryota</taxon>
        <taxon>Fungi</taxon>
        <taxon>Dikarya</taxon>
        <taxon>Ascomycota</taxon>
        <taxon>Saccharomycotina</taxon>
        <taxon>Lipomycetes</taxon>
        <taxon>Lipomycetales</taxon>
        <taxon>Lipomycetaceae</taxon>
        <taxon>Lipomyces</taxon>
    </lineage>
</organism>
<proteinExistence type="predicted"/>
<reference evidence="2" key="1">
    <citation type="journal article" date="2024" name="Front. Bioeng. Biotechnol.">
        <title>Genome-scale model development and genomic sequencing of the oleaginous clade Lipomyces.</title>
        <authorList>
            <person name="Czajka J.J."/>
            <person name="Han Y."/>
            <person name="Kim J."/>
            <person name="Mondo S.J."/>
            <person name="Hofstad B.A."/>
            <person name="Robles A."/>
            <person name="Haridas S."/>
            <person name="Riley R."/>
            <person name="LaButti K."/>
            <person name="Pangilinan J."/>
            <person name="Andreopoulos W."/>
            <person name="Lipzen A."/>
            <person name="Yan J."/>
            <person name="Wang M."/>
            <person name="Ng V."/>
            <person name="Grigoriev I.V."/>
            <person name="Spatafora J.W."/>
            <person name="Magnuson J.K."/>
            <person name="Baker S.E."/>
            <person name="Pomraning K.R."/>
        </authorList>
    </citation>
    <scope>NUCLEOTIDE SEQUENCE [LARGE SCALE GENOMIC DNA]</scope>
    <source>
        <strain evidence="2">CBS 10300</strain>
    </source>
</reference>
<accession>A0ACC3TTK2</accession>
<protein>
    <submittedName>
        <fullName evidence="1">Magnesium transporter NIPA-domain-containing protein</fullName>
    </submittedName>
</protein>
<keyword evidence="2" id="KW-1185">Reference proteome</keyword>
<evidence type="ECO:0000313" key="2">
    <source>
        <dbReference type="Proteomes" id="UP001489719"/>
    </source>
</evidence>
<dbReference type="EMBL" id="MU970050">
    <property type="protein sequence ID" value="KAK9324452.1"/>
    <property type="molecule type" value="Genomic_DNA"/>
</dbReference>
<evidence type="ECO:0000313" key="1">
    <source>
        <dbReference type="EMBL" id="KAK9324452.1"/>
    </source>
</evidence>
<sequence length="431" mass="47152">MLLPLEVEDKYIGLGLAISSSLAIGTSFIITKKGLMDASDKHGFEGNGYQYLKNPIWWGGMITMVIGEVANFAAYTFAPPILVTPLGALSVLIGAVLAAIFLKEELGVLGKMGCAICLIGSVIIVLHAPPDKEIQTVDEILMYALQPGFMLYCIAVAVFAGVMIYKVAPKYGRKSPLIYISICATVGSVSVMSIKGFGIAVKLTLGGHNQFTHPSTYVFAIVVVVCILTQMNYFNKALDQFDTSIVNPIYYVSFTTCTLVASAILFHGFNTTSAVNTLSLLCGFLIIFSGVYLLNISRKDPNGRSFQPDRTMDSIPMENGIASIQTRRSIQLPRNSFGVHRRSNSLRQEARLIGEYEEQGLGLTRLDEENGPEDDDDDNEVNTYHNTIKNSGSMKSRTSSDEASPVDTVWERPYDPYTRHDSPRGSKHAIV</sequence>
<dbReference type="Proteomes" id="UP001489719">
    <property type="component" value="Unassembled WGS sequence"/>
</dbReference>
<comment type="caution">
    <text evidence="1">The sequence shown here is derived from an EMBL/GenBank/DDBJ whole genome shotgun (WGS) entry which is preliminary data.</text>
</comment>
<gene>
    <name evidence="1" type="ORF">V1517DRAFT_317580</name>
</gene>